<feature type="non-terminal residue" evidence="1">
    <location>
        <position position="1"/>
    </location>
</feature>
<dbReference type="PANTHER" id="PTHR34071">
    <property type="entry name" value="5-NITROIMIDAZOLE ANTIBIOTICS RESISTANCE PROTEIN, NIMA-FAMILY-RELATED PROTEIN-RELATED"/>
    <property type="match status" value="1"/>
</dbReference>
<dbReference type="EMBL" id="UINC01018174">
    <property type="protein sequence ID" value="SVA76083.1"/>
    <property type="molecule type" value="Genomic_DNA"/>
</dbReference>
<dbReference type="InterPro" id="IPR024747">
    <property type="entry name" value="Pyridox_Oxase-rel"/>
</dbReference>
<dbReference type="Pfam" id="PF12900">
    <property type="entry name" value="Pyridox_ox_2"/>
    <property type="match status" value="1"/>
</dbReference>
<sequence>YDPNKKPINQSRIDDLIMDDKQIVDLLDRTMVGHVATRDKNQPFIIPTTYWYSKKKHEIYFHSNAFGRIRYNANHYPEVCFECFESGRLLPSNIPLEKSIQYKSVMIFGTVHIIDDSSQKKEILNGLLKKYFGKMESGKDYRPITDSELKQTSVYRIIIDHWSGKDNWPEKAEQAENNEWPDLESKWFDIY</sequence>
<reference evidence="1" key="1">
    <citation type="submission" date="2018-05" db="EMBL/GenBank/DDBJ databases">
        <authorList>
            <person name="Lanie J.A."/>
            <person name="Ng W.-L."/>
            <person name="Kazmierczak K.M."/>
            <person name="Andrzejewski T.M."/>
            <person name="Davidsen T.M."/>
            <person name="Wayne K.J."/>
            <person name="Tettelin H."/>
            <person name="Glass J.I."/>
            <person name="Rusch D."/>
            <person name="Podicherti R."/>
            <person name="Tsui H.-C.T."/>
            <person name="Winkler M.E."/>
        </authorList>
    </citation>
    <scope>NUCLEOTIDE SEQUENCE</scope>
</reference>
<accession>A0A381YHT3</accession>
<evidence type="ECO:0000313" key="1">
    <source>
        <dbReference type="EMBL" id="SVA76083.1"/>
    </source>
</evidence>
<organism evidence="1">
    <name type="scientific">marine metagenome</name>
    <dbReference type="NCBI Taxonomy" id="408172"/>
    <lineage>
        <taxon>unclassified sequences</taxon>
        <taxon>metagenomes</taxon>
        <taxon>ecological metagenomes</taxon>
    </lineage>
</organism>
<gene>
    <name evidence="1" type="ORF">METZ01_LOCUS128937</name>
</gene>
<dbReference type="Gene3D" id="2.30.110.10">
    <property type="entry name" value="Electron Transport, Fmn-binding Protein, Chain A"/>
    <property type="match status" value="1"/>
</dbReference>
<dbReference type="SUPFAM" id="SSF50475">
    <property type="entry name" value="FMN-binding split barrel"/>
    <property type="match status" value="1"/>
</dbReference>
<name>A0A381YHT3_9ZZZZ</name>
<dbReference type="PANTHER" id="PTHR34071:SF2">
    <property type="entry name" value="FLAVIN-NUCLEOTIDE-BINDING PROTEIN"/>
    <property type="match status" value="1"/>
</dbReference>
<evidence type="ECO:0008006" key="2">
    <source>
        <dbReference type="Google" id="ProtNLM"/>
    </source>
</evidence>
<dbReference type="InterPro" id="IPR012349">
    <property type="entry name" value="Split_barrel_FMN-bd"/>
</dbReference>
<dbReference type="AlphaFoldDB" id="A0A381YHT3"/>
<protein>
    <recommendedName>
        <fullName evidence="2">Pyridoxamine 5'-phosphate oxidase family protein</fullName>
    </recommendedName>
</protein>
<proteinExistence type="predicted"/>